<dbReference type="GO" id="GO:0016757">
    <property type="term" value="F:glycosyltransferase activity"/>
    <property type="evidence" value="ECO:0007669"/>
    <property type="project" value="UniProtKB-KW"/>
</dbReference>
<proteinExistence type="predicted"/>
<accession>A0ABV7LT79</accession>
<evidence type="ECO:0000313" key="3">
    <source>
        <dbReference type="Proteomes" id="UP001595579"/>
    </source>
</evidence>
<dbReference type="SUPFAM" id="SSF53756">
    <property type="entry name" value="UDP-Glycosyltransferase/glycogen phosphorylase"/>
    <property type="match status" value="1"/>
</dbReference>
<keyword evidence="2" id="KW-0808">Transferase</keyword>
<dbReference type="Gene3D" id="3.40.50.2000">
    <property type="entry name" value="Glycogen Phosphorylase B"/>
    <property type="match status" value="1"/>
</dbReference>
<dbReference type="RefSeq" id="WP_386776276.1">
    <property type="nucleotide sequence ID" value="NZ_JBHRUG010000031.1"/>
</dbReference>
<protein>
    <submittedName>
        <fullName evidence="2">Glycosyltransferase family 4 protein</fullName>
        <ecNumber evidence="2">2.4.-.-</ecNumber>
    </submittedName>
</protein>
<name>A0ABV7LT79_9GAMM</name>
<comment type="caution">
    <text evidence="2">The sequence shown here is derived from an EMBL/GenBank/DDBJ whole genome shotgun (WGS) entry which is preliminary data.</text>
</comment>
<keyword evidence="3" id="KW-1185">Reference proteome</keyword>
<sequence length="376" mass="41751">MKAISVKNDSARRELGAAVKICLIGNLGGAGPGQNGQILRTRLVAAELQKRLGCDRVHCIDTHDFSTRPLAKLLDIQHGFRDSEQVIIMPAERGLTYLLPFYLYWRRRYSVSVHYLVVGGWLPEFIDRHPRLVRGLRKLDSLHVQSFRMVESLKSLGFDNLRWLPNFRDFPTQRPLSSGVGEPLRLVFLSRMIPEKGADLAIQAVDSLNASCKQIRCSLDLYGPLTDDDSDWLSGVLRGRGEAVAYRGALAPESVLETLSRYDALIFPTRYEGEGFPGVVVEAYAAGLPVIASDWQDNAEVVIDGITGLLFPWGDAQALKERLDWLIHNSETLLAMKAAAREAAASYHVDVVIPSLLASMAMNVTSSDSRAREVHQ</sequence>
<organism evidence="2 3">
    <name type="scientific">Litchfieldella rifensis</name>
    <dbReference type="NCBI Taxonomy" id="762643"/>
    <lineage>
        <taxon>Bacteria</taxon>
        <taxon>Pseudomonadati</taxon>
        <taxon>Pseudomonadota</taxon>
        <taxon>Gammaproteobacteria</taxon>
        <taxon>Oceanospirillales</taxon>
        <taxon>Halomonadaceae</taxon>
        <taxon>Litchfieldella</taxon>
    </lineage>
</organism>
<dbReference type="CDD" id="cd03801">
    <property type="entry name" value="GT4_PimA-like"/>
    <property type="match status" value="1"/>
</dbReference>
<feature type="domain" description="Glycosyl transferase family 1" evidence="1">
    <location>
        <begin position="182"/>
        <end position="342"/>
    </location>
</feature>
<dbReference type="Pfam" id="PF00534">
    <property type="entry name" value="Glycos_transf_1"/>
    <property type="match status" value="1"/>
</dbReference>
<reference evidence="3" key="1">
    <citation type="journal article" date="2019" name="Int. J. Syst. Evol. Microbiol.">
        <title>The Global Catalogue of Microorganisms (GCM) 10K type strain sequencing project: providing services to taxonomists for standard genome sequencing and annotation.</title>
        <authorList>
            <consortium name="The Broad Institute Genomics Platform"/>
            <consortium name="The Broad Institute Genome Sequencing Center for Infectious Disease"/>
            <person name="Wu L."/>
            <person name="Ma J."/>
        </authorList>
    </citation>
    <scope>NUCLEOTIDE SEQUENCE [LARGE SCALE GENOMIC DNA]</scope>
    <source>
        <strain evidence="3">CECT 7698</strain>
    </source>
</reference>
<dbReference type="PANTHER" id="PTHR12526">
    <property type="entry name" value="GLYCOSYLTRANSFERASE"/>
    <property type="match status" value="1"/>
</dbReference>
<evidence type="ECO:0000259" key="1">
    <source>
        <dbReference type="Pfam" id="PF00534"/>
    </source>
</evidence>
<dbReference type="PANTHER" id="PTHR12526:SF636">
    <property type="entry name" value="BLL3647 PROTEIN"/>
    <property type="match status" value="1"/>
</dbReference>
<dbReference type="EMBL" id="JBHRUG010000031">
    <property type="protein sequence ID" value="MFC3285510.1"/>
    <property type="molecule type" value="Genomic_DNA"/>
</dbReference>
<evidence type="ECO:0000313" key="2">
    <source>
        <dbReference type="EMBL" id="MFC3285510.1"/>
    </source>
</evidence>
<dbReference type="InterPro" id="IPR001296">
    <property type="entry name" value="Glyco_trans_1"/>
</dbReference>
<keyword evidence="2" id="KW-0328">Glycosyltransferase</keyword>
<gene>
    <name evidence="2" type="ORF">ACFOEV_18065</name>
</gene>
<dbReference type="EC" id="2.4.-.-" evidence="2"/>
<dbReference type="Proteomes" id="UP001595579">
    <property type="component" value="Unassembled WGS sequence"/>
</dbReference>